<name>A0A5Q0MB60_VARPD</name>
<dbReference type="RefSeq" id="WP_153285298.1">
    <property type="nucleotide sequence ID" value="NZ_CP045644.1"/>
</dbReference>
<dbReference type="InterPro" id="IPR032710">
    <property type="entry name" value="NTF2-like_dom_sf"/>
</dbReference>
<reference evidence="2 3" key="1">
    <citation type="submission" date="2019-10" db="EMBL/GenBank/DDBJ databases">
        <title>Complete genome sequence of Variovorax paradoxus 5C-2.</title>
        <authorList>
            <person name="Gogoleva N.E."/>
            <person name="Balkin A.S."/>
        </authorList>
    </citation>
    <scope>NUCLEOTIDE SEQUENCE [LARGE SCALE GENOMIC DNA]</scope>
    <source>
        <strain evidence="2 3">5C-2</strain>
    </source>
</reference>
<dbReference type="InterPro" id="IPR027843">
    <property type="entry name" value="DUF4440"/>
</dbReference>
<evidence type="ECO:0000313" key="2">
    <source>
        <dbReference type="EMBL" id="QFZ86851.1"/>
    </source>
</evidence>
<evidence type="ECO:0000313" key="3">
    <source>
        <dbReference type="Proteomes" id="UP000326780"/>
    </source>
</evidence>
<dbReference type="Gene3D" id="3.10.450.50">
    <property type="match status" value="1"/>
</dbReference>
<dbReference type="AlphaFoldDB" id="A0A5Q0MB60"/>
<evidence type="ECO:0000259" key="1">
    <source>
        <dbReference type="Pfam" id="PF14534"/>
    </source>
</evidence>
<protein>
    <submittedName>
        <fullName evidence="2">DUF4440 domain-containing protein</fullName>
    </submittedName>
</protein>
<dbReference type="EMBL" id="CP045644">
    <property type="protein sequence ID" value="QFZ86851.1"/>
    <property type="molecule type" value="Genomic_DNA"/>
</dbReference>
<accession>A0A5Q0MB60</accession>
<feature type="domain" description="DUF4440" evidence="1">
    <location>
        <begin position="17"/>
        <end position="106"/>
    </location>
</feature>
<gene>
    <name evidence="2" type="ORF">GFK26_30775</name>
</gene>
<sequence>MDDDNLWRIEEQFWSAGLDFYEQHLAEHALMVFPAPAGVLDRAATLASIQSGSRWVHANFEKRQLLRPTDHVAVLVYSVTASRHEGVAYRALCSSTYVKQGDAWLLSLHHQTPQ</sequence>
<dbReference type="Pfam" id="PF14534">
    <property type="entry name" value="DUF4440"/>
    <property type="match status" value="1"/>
</dbReference>
<dbReference type="Proteomes" id="UP000326780">
    <property type="component" value="Chromosome"/>
</dbReference>
<dbReference type="SUPFAM" id="SSF54427">
    <property type="entry name" value="NTF2-like"/>
    <property type="match status" value="1"/>
</dbReference>
<proteinExistence type="predicted"/>
<organism evidence="2 3">
    <name type="scientific">Variovorax paradoxus</name>
    <dbReference type="NCBI Taxonomy" id="34073"/>
    <lineage>
        <taxon>Bacteria</taxon>
        <taxon>Pseudomonadati</taxon>
        <taxon>Pseudomonadota</taxon>
        <taxon>Betaproteobacteria</taxon>
        <taxon>Burkholderiales</taxon>
        <taxon>Comamonadaceae</taxon>
        <taxon>Variovorax</taxon>
    </lineage>
</organism>